<gene>
    <name evidence="4" type="ORF">GCM10010964_19000</name>
</gene>
<dbReference type="Pfam" id="PF00685">
    <property type="entry name" value="Sulfotransfer_1"/>
    <property type="match status" value="1"/>
</dbReference>
<dbReference type="Proteomes" id="UP000597507">
    <property type="component" value="Unassembled WGS sequence"/>
</dbReference>
<dbReference type="EMBL" id="BMKS01000005">
    <property type="protein sequence ID" value="GGG31259.1"/>
    <property type="molecule type" value="Genomic_DNA"/>
</dbReference>
<dbReference type="InterPro" id="IPR027417">
    <property type="entry name" value="P-loop_NTPase"/>
</dbReference>
<dbReference type="PANTHER" id="PTHR11783">
    <property type="entry name" value="SULFOTRANSFERASE SULT"/>
    <property type="match status" value="1"/>
</dbReference>
<comment type="similarity">
    <text evidence="1">Belongs to the sulfotransferase 1 family.</text>
</comment>
<protein>
    <recommendedName>
        <fullName evidence="3">Sulfotransferase domain-containing protein</fullName>
    </recommendedName>
</protein>
<sequence>MATLGTAERNVILIAGYPRSGTTFTSGVCANAERGYNQAIGRFGPHLRGAVRPGHQLDTGFDPDFFARSRAALERVVARTHSRPATVARRFPEVWNAVGRVLYVQRHPFDVAISVCKYVIANDRSVPGTGAGAGSFEEAVEKGLFARYFERFCALGGAPNFAEGGADAYGTWLQHLAEWHAFLAQGTVPGLVLSYDRLTREPLLRFRLAARALDLPWREQDIAAALRHMSPEGVRSRLGDHFVSPEPLELRYPELLSPEQVRRGLDSFGEAMLRYGL</sequence>
<comment type="caution">
    <text evidence="4">The sequence shown here is derived from an EMBL/GenBank/DDBJ whole genome shotgun (WGS) entry which is preliminary data.</text>
</comment>
<name>A0A8J2ZBD8_9PROT</name>
<evidence type="ECO:0000256" key="1">
    <source>
        <dbReference type="ARBA" id="ARBA00005771"/>
    </source>
</evidence>
<reference evidence="4 5" key="1">
    <citation type="journal article" date="2014" name="Int. J. Syst. Evol. Microbiol.">
        <title>Complete genome sequence of Corynebacterium casei LMG S-19264T (=DSM 44701T), isolated from a smear-ripened cheese.</title>
        <authorList>
            <consortium name="US DOE Joint Genome Institute (JGI-PGF)"/>
            <person name="Walter F."/>
            <person name="Albersmeier A."/>
            <person name="Kalinowski J."/>
            <person name="Ruckert C."/>
        </authorList>
    </citation>
    <scope>NUCLEOTIDE SEQUENCE [LARGE SCALE GENOMIC DNA]</scope>
    <source>
        <strain evidence="4 5">CGMCC 1.16330</strain>
    </source>
</reference>
<dbReference type="Gene3D" id="3.40.50.300">
    <property type="entry name" value="P-loop containing nucleotide triphosphate hydrolases"/>
    <property type="match status" value="1"/>
</dbReference>
<evidence type="ECO:0000313" key="4">
    <source>
        <dbReference type="EMBL" id="GGG31259.1"/>
    </source>
</evidence>
<accession>A0A8J2ZBD8</accession>
<dbReference type="SUPFAM" id="SSF52540">
    <property type="entry name" value="P-loop containing nucleoside triphosphate hydrolases"/>
    <property type="match status" value="1"/>
</dbReference>
<evidence type="ECO:0000259" key="3">
    <source>
        <dbReference type="Pfam" id="PF00685"/>
    </source>
</evidence>
<evidence type="ECO:0000313" key="5">
    <source>
        <dbReference type="Proteomes" id="UP000597507"/>
    </source>
</evidence>
<organism evidence="4 5">
    <name type="scientific">Caldovatus sediminis</name>
    <dbReference type="NCBI Taxonomy" id="2041189"/>
    <lineage>
        <taxon>Bacteria</taxon>
        <taxon>Pseudomonadati</taxon>
        <taxon>Pseudomonadota</taxon>
        <taxon>Alphaproteobacteria</taxon>
        <taxon>Acetobacterales</taxon>
        <taxon>Roseomonadaceae</taxon>
        <taxon>Caldovatus</taxon>
    </lineage>
</organism>
<proteinExistence type="inferred from homology"/>
<dbReference type="AlphaFoldDB" id="A0A8J2ZBD8"/>
<keyword evidence="2" id="KW-0808">Transferase</keyword>
<keyword evidence="5" id="KW-1185">Reference proteome</keyword>
<dbReference type="GO" id="GO:0008146">
    <property type="term" value="F:sulfotransferase activity"/>
    <property type="evidence" value="ECO:0007669"/>
    <property type="project" value="InterPro"/>
</dbReference>
<dbReference type="InterPro" id="IPR000863">
    <property type="entry name" value="Sulfotransferase_dom"/>
</dbReference>
<evidence type="ECO:0000256" key="2">
    <source>
        <dbReference type="ARBA" id="ARBA00022679"/>
    </source>
</evidence>
<feature type="domain" description="Sulfotransferase" evidence="3">
    <location>
        <begin position="12"/>
        <end position="232"/>
    </location>
</feature>